<comment type="caution">
    <text evidence="1">The sequence shown here is derived from an EMBL/GenBank/DDBJ whole genome shotgun (WGS) entry which is preliminary data.</text>
</comment>
<keyword evidence="2" id="KW-1185">Reference proteome</keyword>
<gene>
    <name evidence="1" type="ORF">HPB52_013569</name>
</gene>
<reference evidence="1" key="1">
    <citation type="journal article" date="2020" name="Cell">
        <title>Large-Scale Comparative Analyses of Tick Genomes Elucidate Their Genetic Diversity and Vector Capacities.</title>
        <authorList>
            <consortium name="Tick Genome and Microbiome Consortium (TIGMIC)"/>
            <person name="Jia N."/>
            <person name="Wang J."/>
            <person name="Shi W."/>
            <person name="Du L."/>
            <person name="Sun Y."/>
            <person name="Zhan W."/>
            <person name="Jiang J.F."/>
            <person name="Wang Q."/>
            <person name="Zhang B."/>
            <person name="Ji P."/>
            <person name="Bell-Sakyi L."/>
            <person name="Cui X.M."/>
            <person name="Yuan T.T."/>
            <person name="Jiang B.G."/>
            <person name="Yang W.F."/>
            <person name="Lam T.T."/>
            <person name="Chang Q.C."/>
            <person name="Ding S.J."/>
            <person name="Wang X.J."/>
            <person name="Zhu J.G."/>
            <person name="Ruan X.D."/>
            <person name="Zhao L."/>
            <person name="Wei J.T."/>
            <person name="Ye R.Z."/>
            <person name="Que T.C."/>
            <person name="Du C.H."/>
            <person name="Zhou Y.H."/>
            <person name="Cheng J.X."/>
            <person name="Dai P.F."/>
            <person name="Guo W.B."/>
            <person name="Han X.H."/>
            <person name="Huang E.J."/>
            <person name="Li L.F."/>
            <person name="Wei W."/>
            <person name="Gao Y.C."/>
            <person name="Liu J.Z."/>
            <person name="Shao H.Z."/>
            <person name="Wang X."/>
            <person name="Wang C.C."/>
            <person name="Yang T.C."/>
            <person name="Huo Q.B."/>
            <person name="Li W."/>
            <person name="Chen H.Y."/>
            <person name="Chen S.E."/>
            <person name="Zhou L.G."/>
            <person name="Ni X.B."/>
            <person name="Tian J.H."/>
            <person name="Sheng Y."/>
            <person name="Liu T."/>
            <person name="Pan Y.S."/>
            <person name="Xia L.Y."/>
            <person name="Li J."/>
            <person name="Zhao F."/>
            <person name="Cao W.C."/>
        </authorList>
    </citation>
    <scope>NUCLEOTIDE SEQUENCE</scope>
    <source>
        <strain evidence="1">Rsan-2018</strain>
    </source>
</reference>
<sequence length="292" mass="31992">MLCRSSTTGCVRHSRGQYICPPGIPWNPASLLPLARCLERQVLSAAVHLEIRVGVLAELRVDQLANRTPVAQAPPLSAAVRSISVTCHHADSVAGQIQALYNEPIHMHEVKAALEHMRRRRAPQAEGITSQILCNLADAEQERLVECFNIIWGTIALPESWLVAVVSAVFKPWKPVISRLHTGRCPSPLRPYFAEQQTGFRRHRCTADSIFNVVATLEDAKVARDVAMLAFLDQLGMNGRLSVFISAFLTGRTIRGRVGQELSEPRNIAIGVPQGSVMSPYLFNVAVAGLPA</sequence>
<evidence type="ECO:0000313" key="1">
    <source>
        <dbReference type="EMBL" id="KAH7972573.1"/>
    </source>
</evidence>
<reference evidence="1" key="2">
    <citation type="submission" date="2021-09" db="EMBL/GenBank/DDBJ databases">
        <authorList>
            <person name="Jia N."/>
            <person name="Wang J."/>
            <person name="Shi W."/>
            <person name="Du L."/>
            <person name="Sun Y."/>
            <person name="Zhan W."/>
            <person name="Jiang J."/>
            <person name="Wang Q."/>
            <person name="Zhang B."/>
            <person name="Ji P."/>
            <person name="Sakyi L.B."/>
            <person name="Cui X."/>
            <person name="Yuan T."/>
            <person name="Jiang B."/>
            <person name="Yang W."/>
            <person name="Lam T.T.-Y."/>
            <person name="Chang Q."/>
            <person name="Ding S."/>
            <person name="Wang X."/>
            <person name="Zhu J."/>
            <person name="Ruan X."/>
            <person name="Zhao L."/>
            <person name="Wei J."/>
            <person name="Que T."/>
            <person name="Du C."/>
            <person name="Cheng J."/>
            <person name="Dai P."/>
            <person name="Han X."/>
            <person name="Huang E."/>
            <person name="Gao Y."/>
            <person name="Liu J."/>
            <person name="Shao H."/>
            <person name="Ye R."/>
            <person name="Li L."/>
            <person name="Wei W."/>
            <person name="Wang X."/>
            <person name="Wang C."/>
            <person name="Huo Q."/>
            <person name="Li W."/>
            <person name="Guo W."/>
            <person name="Chen H."/>
            <person name="Chen S."/>
            <person name="Zhou L."/>
            <person name="Zhou L."/>
            <person name="Ni X."/>
            <person name="Tian J."/>
            <person name="Zhou Y."/>
            <person name="Sheng Y."/>
            <person name="Liu T."/>
            <person name="Pan Y."/>
            <person name="Xia L."/>
            <person name="Li J."/>
            <person name="Zhao F."/>
            <person name="Cao W."/>
        </authorList>
    </citation>
    <scope>NUCLEOTIDE SEQUENCE</scope>
    <source>
        <strain evidence="1">Rsan-2018</strain>
        <tissue evidence="1">Larvae</tissue>
    </source>
</reference>
<name>A0A9D4T5M9_RHISA</name>
<dbReference type="VEuPathDB" id="VectorBase:RSAN_029781"/>
<proteinExistence type="predicted"/>
<dbReference type="PANTHER" id="PTHR19446">
    <property type="entry name" value="REVERSE TRANSCRIPTASES"/>
    <property type="match status" value="1"/>
</dbReference>
<dbReference type="EMBL" id="JABSTV010001247">
    <property type="protein sequence ID" value="KAH7972573.1"/>
    <property type="molecule type" value="Genomic_DNA"/>
</dbReference>
<dbReference type="AlphaFoldDB" id="A0A9D4T5M9"/>
<evidence type="ECO:0008006" key="3">
    <source>
        <dbReference type="Google" id="ProtNLM"/>
    </source>
</evidence>
<evidence type="ECO:0000313" key="2">
    <source>
        <dbReference type="Proteomes" id="UP000821837"/>
    </source>
</evidence>
<accession>A0A9D4T5M9</accession>
<protein>
    <recommendedName>
        <fullName evidence="3">Reverse transcriptase domain-containing protein</fullName>
    </recommendedName>
</protein>
<organism evidence="1 2">
    <name type="scientific">Rhipicephalus sanguineus</name>
    <name type="common">Brown dog tick</name>
    <name type="synonym">Ixodes sanguineus</name>
    <dbReference type="NCBI Taxonomy" id="34632"/>
    <lineage>
        <taxon>Eukaryota</taxon>
        <taxon>Metazoa</taxon>
        <taxon>Ecdysozoa</taxon>
        <taxon>Arthropoda</taxon>
        <taxon>Chelicerata</taxon>
        <taxon>Arachnida</taxon>
        <taxon>Acari</taxon>
        <taxon>Parasitiformes</taxon>
        <taxon>Ixodida</taxon>
        <taxon>Ixodoidea</taxon>
        <taxon>Ixodidae</taxon>
        <taxon>Rhipicephalinae</taxon>
        <taxon>Rhipicephalus</taxon>
        <taxon>Rhipicephalus</taxon>
    </lineage>
</organism>
<dbReference type="Proteomes" id="UP000821837">
    <property type="component" value="Chromosome 11"/>
</dbReference>